<comment type="caution">
    <text evidence="2">The sequence shown here is derived from an EMBL/GenBank/DDBJ whole genome shotgun (WGS) entry which is preliminary data.</text>
</comment>
<dbReference type="eggNOG" id="COG0251">
    <property type="taxonomic scope" value="Bacteria"/>
</dbReference>
<dbReference type="GO" id="GO:0005829">
    <property type="term" value="C:cytosol"/>
    <property type="evidence" value="ECO:0007669"/>
    <property type="project" value="TreeGrafter"/>
</dbReference>
<proteinExistence type="predicted"/>
<protein>
    <submittedName>
        <fullName evidence="2">Endoribonuclease L-PSP family protein</fullName>
    </submittedName>
</protein>
<accession>A1ZD98</accession>
<dbReference type="PANTHER" id="PTHR11803:SF59">
    <property type="entry name" value="ENDORIBONUCLEASE"/>
    <property type="match status" value="1"/>
</dbReference>
<dbReference type="AlphaFoldDB" id="A1ZD98"/>
<keyword evidence="3" id="KW-1185">Reference proteome</keyword>
<dbReference type="Proteomes" id="UP000004095">
    <property type="component" value="Unassembled WGS sequence"/>
</dbReference>
<dbReference type="OrthoDB" id="9803101at2"/>
<dbReference type="SUPFAM" id="SSF55298">
    <property type="entry name" value="YjgF-like"/>
    <property type="match status" value="1"/>
</dbReference>
<name>A1ZD98_MICM2</name>
<organism evidence="2 3">
    <name type="scientific">Microscilla marina ATCC 23134</name>
    <dbReference type="NCBI Taxonomy" id="313606"/>
    <lineage>
        <taxon>Bacteria</taxon>
        <taxon>Pseudomonadati</taxon>
        <taxon>Bacteroidota</taxon>
        <taxon>Cytophagia</taxon>
        <taxon>Cytophagales</taxon>
        <taxon>Microscillaceae</taxon>
        <taxon>Microscilla</taxon>
    </lineage>
</organism>
<evidence type="ECO:0000313" key="2">
    <source>
        <dbReference type="EMBL" id="EAY31637.1"/>
    </source>
</evidence>
<evidence type="ECO:0000256" key="1">
    <source>
        <dbReference type="SAM" id="MobiDB-lite"/>
    </source>
</evidence>
<dbReference type="GO" id="GO:0019239">
    <property type="term" value="F:deaminase activity"/>
    <property type="evidence" value="ECO:0007669"/>
    <property type="project" value="TreeGrafter"/>
</dbReference>
<dbReference type="EMBL" id="AAWS01000002">
    <property type="protein sequence ID" value="EAY31637.1"/>
    <property type="molecule type" value="Genomic_DNA"/>
</dbReference>
<reference evidence="2 3" key="1">
    <citation type="submission" date="2007-01" db="EMBL/GenBank/DDBJ databases">
        <authorList>
            <person name="Haygood M."/>
            <person name="Podell S."/>
            <person name="Anderson C."/>
            <person name="Hopkinson B."/>
            <person name="Roe K."/>
            <person name="Barbeau K."/>
            <person name="Gaasterland T."/>
            <person name="Ferriera S."/>
            <person name="Johnson J."/>
            <person name="Kravitz S."/>
            <person name="Beeson K."/>
            <person name="Sutton G."/>
            <person name="Rogers Y.-H."/>
            <person name="Friedman R."/>
            <person name="Frazier M."/>
            <person name="Venter J.C."/>
        </authorList>
    </citation>
    <scope>NUCLEOTIDE SEQUENCE [LARGE SCALE GENOMIC DNA]</scope>
    <source>
        <strain evidence="2 3">ATCC 23134</strain>
    </source>
</reference>
<dbReference type="InterPro" id="IPR006175">
    <property type="entry name" value="YjgF/YER057c/UK114"/>
</dbReference>
<dbReference type="CDD" id="cd06151">
    <property type="entry name" value="YjgF_YER057c_UK114_like_3"/>
    <property type="match status" value="1"/>
</dbReference>
<dbReference type="Gene3D" id="3.30.1330.40">
    <property type="entry name" value="RutC-like"/>
    <property type="match status" value="1"/>
</dbReference>
<evidence type="ECO:0000313" key="3">
    <source>
        <dbReference type="Proteomes" id="UP000004095"/>
    </source>
</evidence>
<feature type="region of interest" description="Disordered" evidence="1">
    <location>
        <begin position="13"/>
        <end position="34"/>
    </location>
</feature>
<feature type="compositionally biased region" description="Basic and acidic residues" evidence="1">
    <location>
        <begin position="22"/>
        <end position="34"/>
    </location>
</feature>
<dbReference type="PANTHER" id="PTHR11803">
    <property type="entry name" value="2-IMINOBUTANOATE/2-IMINOPROPANOATE DEAMINASE RIDA"/>
    <property type="match status" value="1"/>
</dbReference>
<dbReference type="Pfam" id="PF01042">
    <property type="entry name" value="Ribonuc_L-PSP"/>
    <property type="match status" value="1"/>
</dbReference>
<dbReference type="InterPro" id="IPR035959">
    <property type="entry name" value="RutC-like_sf"/>
</dbReference>
<sequence length="179" mass="20167">MVWLSLITACQSKQSAPTNGETKNKTTERKPKEPENLQIKRYDNPTSSILRGVAIPKGKKTFLTSGLVAPLLDSTAAKTNAHKRRGDTYTQSIHTLQRIEKILQEAGLEMKDVVYLRVYIAPDAQNSQEPDFDAWFKAYNKFFNNAQNPTKVARTTLGVYRLARPDILVEIEAVAIYPE</sequence>
<gene>
    <name evidence="2" type="ORF">M23134_05143</name>
</gene>